<keyword evidence="3" id="KW-1185">Reference proteome</keyword>
<dbReference type="Proteomes" id="UP000041254">
    <property type="component" value="Unassembled WGS sequence"/>
</dbReference>
<gene>
    <name evidence="2" type="ORF">Vbra_10702</name>
</gene>
<proteinExistence type="predicted"/>
<evidence type="ECO:0000313" key="3">
    <source>
        <dbReference type="Proteomes" id="UP000041254"/>
    </source>
</evidence>
<feature type="region of interest" description="Disordered" evidence="1">
    <location>
        <begin position="1"/>
        <end position="69"/>
    </location>
</feature>
<organism evidence="2 3">
    <name type="scientific">Vitrella brassicaformis (strain CCMP3155)</name>
    <dbReference type="NCBI Taxonomy" id="1169540"/>
    <lineage>
        <taxon>Eukaryota</taxon>
        <taxon>Sar</taxon>
        <taxon>Alveolata</taxon>
        <taxon>Colpodellida</taxon>
        <taxon>Vitrellaceae</taxon>
        <taxon>Vitrella</taxon>
    </lineage>
</organism>
<dbReference type="AlphaFoldDB" id="A0A0G4H6J7"/>
<dbReference type="PhylomeDB" id="A0A0G4H6J7"/>
<dbReference type="EMBL" id="CDMY01001040">
    <property type="protein sequence ID" value="CEM39484.1"/>
    <property type="molecule type" value="Genomic_DNA"/>
</dbReference>
<reference evidence="2 3" key="1">
    <citation type="submission" date="2014-11" db="EMBL/GenBank/DDBJ databases">
        <authorList>
            <person name="Zhu J."/>
            <person name="Qi W."/>
            <person name="Song R."/>
        </authorList>
    </citation>
    <scope>NUCLEOTIDE SEQUENCE [LARGE SCALE GENOMIC DNA]</scope>
</reference>
<evidence type="ECO:0000256" key="1">
    <source>
        <dbReference type="SAM" id="MobiDB-lite"/>
    </source>
</evidence>
<accession>A0A0G4H6J7</accession>
<evidence type="ECO:0000313" key="2">
    <source>
        <dbReference type="EMBL" id="CEM39484.1"/>
    </source>
</evidence>
<dbReference type="VEuPathDB" id="CryptoDB:Vbra_10702"/>
<protein>
    <submittedName>
        <fullName evidence="2">Uncharacterized protein</fullName>
    </submittedName>
</protein>
<feature type="compositionally biased region" description="Low complexity" evidence="1">
    <location>
        <begin position="28"/>
        <end position="41"/>
    </location>
</feature>
<sequence>MVALYHSGSRKHMSRTSRPSRVRRVDGSSPRLSSSLLLQRTKSLDDIPEVSSGETSEVDVQDRGGPLPEWAERDIENGFAQWISVMPEETEEWARREPGGLTSGVDLRDMHALLSELGEREIESCCRLSIEDRLEKTDEWTERALTTHSLELWIDEGIDDDARGDGMTDEQ</sequence>
<dbReference type="InParanoid" id="A0A0G4H6J7"/>
<name>A0A0G4H6J7_VITBC</name>
<feature type="compositionally biased region" description="Basic residues" evidence="1">
    <location>
        <begin position="8"/>
        <end position="22"/>
    </location>
</feature>